<dbReference type="InterPro" id="IPR013083">
    <property type="entry name" value="Znf_RING/FYVE/PHD"/>
</dbReference>
<sequence length="228" mass="26763">MAFPENIIDLKCPICLRRFHDPIILNCGHTFDRICIQQSSRSIGSNRCPLCNSKFDPTNGLITDKSLTNLIQYVPTFEYFLIDIKSQQQKNDVLTFLQRVFDKRDVFETDYVVFQSQDTTIELNPKTKFDQEWNLKSVSNLNSMIQKACIDLQQRNGLRKICILTDGLTKHIRLTKIDSNIINQRVIVHIGEKNALRTRQIADEIDFRFEHFNEKTLDNYVEHFIKNF</sequence>
<gene>
    <name evidence="7" type="ORF">GIL414_LOCUS26527</name>
    <name evidence="6" type="ORF">KQP761_LOCUS30636</name>
</gene>
<keyword evidence="1" id="KW-0479">Metal-binding</keyword>
<dbReference type="AlphaFoldDB" id="A0A816F386"/>
<dbReference type="SMART" id="SM00504">
    <property type="entry name" value="Ubox"/>
    <property type="match status" value="1"/>
</dbReference>
<dbReference type="InterPro" id="IPR003613">
    <property type="entry name" value="Ubox_domain"/>
</dbReference>
<evidence type="ECO:0000256" key="4">
    <source>
        <dbReference type="PROSITE-ProRule" id="PRU00175"/>
    </source>
</evidence>
<dbReference type="Proteomes" id="UP000681720">
    <property type="component" value="Unassembled WGS sequence"/>
</dbReference>
<dbReference type="GO" id="GO:0016567">
    <property type="term" value="P:protein ubiquitination"/>
    <property type="evidence" value="ECO:0007669"/>
    <property type="project" value="InterPro"/>
</dbReference>
<name>A0A816F386_9BILA</name>
<dbReference type="Pfam" id="PF13445">
    <property type="entry name" value="zf-RING_UBOX"/>
    <property type="match status" value="1"/>
</dbReference>
<dbReference type="SMART" id="SM00184">
    <property type="entry name" value="RING"/>
    <property type="match status" value="1"/>
</dbReference>
<evidence type="ECO:0000256" key="3">
    <source>
        <dbReference type="ARBA" id="ARBA00022833"/>
    </source>
</evidence>
<keyword evidence="3" id="KW-0862">Zinc</keyword>
<evidence type="ECO:0000313" key="8">
    <source>
        <dbReference type="Proteomes" id="UP000663834"/>
    </source>
</evidence>
<dbReference type="SUPFAM" id="SSF57850">
    <property type="entry name" value="RING/U-box"/>
    <property type="match status" value="1"/>
</dbReference>
<feature type="domain" description="RING-type" evidence="5">
    <location>
        <begin position="12"/>
        <end position="52"/>
    </location>
</feature>
<comment type="caution">
    <text evidence="6">The sequence shown here is derived from an EMBL/GenBank/DDBJ whole genome shotgun (WGS) entry which is preliminary data.</text>
</comment>
<evidence type="ECO:0000313" key="6">
    <source>
        <dbReference type="EMBL" id="CAF1654404.1"/>
    </source>
</evidence>
<dbReference type="PROSITE" id="PS50089">
    <property type="entry name" value="ZF_RING_2"/>
    <property type="match status" value="1"/>
</dbReference>
<dbReference type="InterPro" id="IPR027370">
    <property type="entry name" value="Znf-RING_euk"/>
</dbReference>
<reference evidence="6" key="1">
    <citation type="submission" date="2021-02" db="EMBL/GenBank/DDBJ databases">
        <authorList>
            <person name="Nowell W R."/>
        </authorList>
    </citation>
    <scope>NUCLEOTIDE SEQUENCE</scope>
</reference>
<evidence type="ECO:0000256" key="2">
    <source>
        <dbReference type="ARBA" id="ARBA00022771"/>
    </source>
</evidence>
<dbReference type="EMBL" id="CAJNOW010017074">
    <property type="protein sequence ID" value="CAF1654404.1"/>
    <property type="molecule type" value="Genomic_DNA"/>
</dbReference>
<dbReference type="Proteomes" id="UP000663834">
    <property type="component" value="Unassembled WGS sequence"/>
</dbReference>
<dbReference type="EMBL" id="CAJOBJ010039161">
    <property type="protein sequence ID" value="CAF4316777.1"/>
    <property type="molecule type" value="Genomic_DNA"/>
</dbReference>
<dbReference type="PANTHER" id="PTHR23327">
    <property type="entry name" value="RING FINGER PROTEIN 127"/>
    <property type="match status" value="1"/>
</dbReference>
<organism evidence="6 8">
    <name type="scientific">Rotaria magnacalcarata</name>
    <dbReference type="NCBI Taxonomy" id="392030"/>
    <lineage>
        <taxon>Eukaryota</taxon>
        <taxon>Metazoa</taxon>
        <taxon>Spiralia</taxon>
        <taxon>Gnathifera</taxon>
        <taxon>Rotifera</taxon>
        <taxon>Eurotatoria</taxon>
        <taxon>Bdelloidea</taxon>
        <taxon>Philodinida</taxon>
        <taxon>Philodinidae</taxon>
        <taxon>Rotaria</taxon>
    </lineage>
</organism>
<keyword evidence="2 4" id="KW-0863">Zinc-finger</keyword>
<dbReference type="InterPro" id="IPR001841">
    <property type="entry name" value="Znf_RING"/>
</dbReference>
<dbReference type="OrthoDB" id="6105938at2759"/>
<dbReference type="GO" id="GO:0004842">
    <property type="term" value="F:ubiquitin-protein transferase activity"/>
    <property type="evidence" value="ECO:0007669"/>
    <property type="project" value="InterPro"/>
</dbReference>
<dbReference type="GO" id="GO:0008270">
    <property type="term" value="F:zinc ion binding"/>
    <property type="evidence" value="ECO:0007669"/>
    <property type="project" value="UniProtKB-KW"/>
</dbReference>
<evidence type="ECO:0000256" key="1">
    <source>
        <dbReference type="ARBA" id="ARBA00022723"/>
    </source>
</evidence>
<evidence type="ECO:0000259" key="5">
    <source>
        <dbReference type="PROSITE" id="PS50089"/>
    </source>
</evidence>
<proteinExistence type="predicted"/>
<accession>A0A816F386</accession>
<protein>
    <recommendedName>
        <fullName evidence="5">RING-type domain-containing protein</fullName>
    </recommendedName>
</protein>
<evidence type="ECO:0000313" key="7">
    <source>
        <dbReference type="EMBL" id="CAF4316777.1"/>
    </source>
</evidence>
<dbReference type="Gene3D" id="3.30.40.10">
    <property type="entry name" value="Zinc/RING finger domain, C3HC4 (zinc finger)"/>
    <property type="match status" value="1"/>
</dbReference>